<evidence type="ECO:0000256" key="1">
    <source>
        <dbReference type="SAM" id="MobiDB-lite"/>
    </source>
</evidence>
<dbReference type="AlphaFoldDB" id="A0A822XWY4"/>
<gene>
    <name evidence="3" type="ORF">HUJ06_027612</name>
</gene>
<dbReference type="EMBL" id="DUZY01000002">
    <property type="protein sequence ID" value="DAD26144.1"/>
    <property type="molecule type" value="Genomic_DNA"/>
</dbReference>
<organism evidence="3 4">
    <name type="scientific">Nelumbo nucifera</name>
    <name type="common">Sacred lotus</name>
    <dbReference type="NCBI Taxonomy" id="4432"/>
    <lineage>
        <taxon>Eukaryota</taxon>
        <taxon>Viridiplantae</taxon>
        <taxon>Streptophyta</taxon>
        <taxon>Embryophyta</taxon>
        <taxon>Tracheophyta</taxon>
        <taxon>Spermatophyta</taxon>
        <taxon>Magnoliopsida</taxon>
        <taxon>Proteales</taxon>
        <taxon>Nelumbonaceae</taxon>
        <taxon>Nelumbo</taxon>
    </lineage>
</organism>
<name>A0A822XWY4_NELNU</name>
<proteinExistence type="predicted"/>
<keyword evidence="2" id="KW-1133">Transmembrane helix</keyword>
<keyword evidence="2" id="KW-0812">Transmembrane</keyword>
<comment type="caution">
    <text evidence="3">The sequence shown here is derived from an EMBL/GenBank/DDBJ whole genome shotgun (WGS) entry which is preliminary data.</text>
</comment>
<reference evidence="3 4" key="1">
    <citation type="journal article" date="2020" name="Mol. Biol. Evol.">
        <title>Distinct Expression and Methylation Patterns for Genes with Different Fates following a Single Whole-Genome Duplication in Flowering Plants.</title>
        <authorList>
            <person name="Shi T."/>
            <person name="Rahmani R.S."/>
            <person name="Gugger P.F."/>
            <person name="Wang M."/>
            <person name="Li H."/>
            <person name="Zhang Y."/>
            <person name="Li Z."/>
            <person name="Wang Q."/>
            <person name="Van de Peer Y."/>
            <person name="Marchal K."/>
            <person name="Chen J."/>
        </authorList>
    </citation>
    <scope>NUCLEOTIDE SEQUENCE [LARGE SCALE GENOMIC DNA]</scope>
    <source>
        <tissue evidence="3">Leaf</tissue>
    </source>
</reference>
<sequence length="59" mass="6663">MYTQLAHSESNNGTHNSYMRNQAPINSPSRRSDNIFIPFLSIYFSLSFLSFFSGGEIGL</sequence>
<feature type="region of interest" description="Disordered" evidence="1">
    <location>
        <begin position="1"/>
        <end position="29"/>
    </location>
</feature>
<evidence type="ECO:0000313" key="4">
    <source>
        <dbReference type="Proteomes" id="UP000607653"/>
    </source>
</evidence>
<keyword evidence="4" id="KW-1185">Reference proteome</keyword>
<accession>A0A822XWY4</accession>
<evidence type="ECO:0000256" key="2">
    <source>
        <dbReference type="SAM" id="Phobius"/>
    </source>
</evidence>
<protein>
    <submittedName>
        <fullName evidence="3">Uncharacterized protein</fullName>
    </submittedName>
</protein>
<evidence type="ECO:0000313" key="3">
    <source>
        <dbReference type="EMBL" id="DAD26144.1"/>
    </source>
</evidence>
<keyword evidence="2" id="KW-0472">Membrane</keyword>
<feature type="transmembrane region" description="Helical" evidence="2">
    <location>
        <begin position="35"/>
        <end position="53"/>
    </location>
</feature>
<dbReference type="Proteomes" id="UP000607653">
    <property type="component" value="Unassembled WGS sequence"/>
</dbReference>